<dbReference type="EMBL" id="QFYQ01000001">
    <property type="protein sequence ID" value="RAK54067.1"/>
    <property type="molecule type" value="Genomic_DNA"/>
</dbReference>
<dbReference type="PANTHER" id="PTHR42709">
    <property type="entry name" value="ALKALINE PHOSPHATASE LIKE PROTEIN"/>
    <property type="match status" value="1"/>
</dbReference>
<dbReference type="PANTHER" id="PTHR42709:SF11">
    <property type="entry name" value="DEDA FAMILY PROTEIN"/>
    <property type="match status" value="1"/>
</dbReference>
<dbReference type="Pfam" id="PF09335">
    <property type="entry name" value="VTT_dom"/>
    <property type="match status" value="1"/>
</dbReference>
<feature type="domain" description="VTT" evidence="2">
    <location>
        <begin position="58"/>
        <end position="154"/>
    </location>
</feature>
<comment type="caution">
    <text evidence="3">The sequence shown here is derived from an EMBL/GenBank/DDBJ whole genome shotgun (WGS) entry which is preliminary data.</text>
</comment>
<name>A0A328AHS2_9CAUL</name>
<feature type="transmembrane region" description="Helical" evidence="1">
    <location>
        <begin position="170"/>
        <end position="191"/>
    </location>
</feature>
<dbReference type="RefSeq" id="WP_111527818.1">
    <property type="nucleotide sequence ID" value="NZ_JBHRSG010000002.1"/>
</dbReference>
<feature type="transmembrane region" description="Helical" evidence="1">
    <location>
        <begin position="52"/>
        <end position="80"/>
    </location>
</feature>
<dbReference type="OrthoDB" id="9810270at2"/>
<dbReference type="AlphaFoldDB" id="A0A328AHS2"/>
<sequence>MLRKTYDWVMGLAGSRHAGPALAAVSFAESSFFPVPPDVMLAPMVLARPERAYVYAGLCTAASVLGGMLGYAIGVFLGPLAHQILALFGHPEGQQEFQAWFARYGLWIILIKGLTPIPYKLVTITAGLARFDLFTFVWASIVTRGARFFLTATLLKYFGPAIRAEVERRLALYAALGVAALIGVVVALKVLG</sequence>
<evidence type="ECO:0000313" key="4">
    <source>
        <dbReference type="Proteomes" id="UP000249254"/>
    </source>
</evidence>
<evidence type="ECO:0000313" key="3">
    <source>
        <dbReference type="EMBL" id="RAK54067.1"/>
    </source>
</evidence>
<keyword evidence="4" id="KW-1185">Reference proteome</keyword>
<dbReference type="Proteomes" id="UP000249254">
    <property type="component" value="Unassembled WGS sequence"/>
</dbReference>
<dbReference type="InterPro" id="IPR032816">
    <property type="entry name" value="VTT_dom"/>
</dbReference>
<accession>A0A328AHS2</accession>
<reference evidence="4" key="1">
    <citation type="submission" date="2018-05" db="EMBL/GenBank/DDBJ databases">
        <authorList>
            <person name="Li X."/>
        </authorList>
    </citation>
    <scope>NUCLEOTIDE SEQUENCE [LARGE SCALE GENOMIC DNA]</scope>
    <source>
        <strain evidence="4">LX32</strain>
    </source>
</reference>
<protein>
    <submittedName>
        <fullName evidence="3">DedA family protein</fullName>
    </submittedName>
</protein>
<keyword evidence="1" id="KW-1133">Transmembrane helix</keyword>
<organism evidence="3 4">
    <name type="scientific">Phenylobacterium soli</name>
    <dbReference type="NCBI Taxonomy" id="2170551"/>
    <lineage>
        <taxon>Bacteria</taxon>
        <taxon>Pseudomonadati</taxon>
        <taxon>Pseudomonadota</taxon>
        <taxon>Alphaproteobacteria</taxon>
        <taxon>Caulobacterales</taxon>
        <taxon>Caulobacteraceae</taxon>
        <taxon>Phenylobacterium</taxon>
    </lineage>
</organism>
<evidence type="ECO:0000256" key="1">
    <source>
        <dbReference type="SAM" id="Phobius"/>
    </source>
</evidence>
<proteinExistence type="predicted"/>
<feature type="transmembrane region" description="Helical" evidence="1">
    <location>
        <begin position="133"/>
        <end position="158"/>
    </location>
</feature>
<keyword evidence="1" id="KW-0812">Transmembrane</keyword>
<feature type="transmembrane region" description="Helical" evidence="1">
    <location>
        <begin position="101"/>
        <end position="121"/>
    </location>
</feature>
<evidence type="ECO:0000259" key="2">
    <source>
        <dbReference type="Pfam" id="PF09335"/>
    </source>
</evidence>
<dbReference type="GO" id="GO:0005886">
    <property type="term" value="C:plasma membrane"/>
    <property type="evidence" value="ECO:0007669"/>
    <property type="project" value="TreeGrafter"/>
</dbReference>
<dbReference type="InterPro" id="IPR051311">
    <property type="entry name" value="DedA_domain"/>
</dbReference>
<gene>
    <name evidence="3" type="ORF">DJ017_05790</name>
</gene>
<keyword evidence="1" id="KW-0472">Membrane</keyword>